<evidence type="ECO:0000313" key="4">
    <source>
        <dbReference type="Proteomes" id="UP000295530"/>
    </source>
</evidence>
<dbReference type="Proteomes" id="UP000295530">
    <property type="component" value="Unassembled WGS sequence"/>
</dbReference>
<sequence>MKPKITVLGTRGIPDVQGGVETHCQNLYPEIKQQSDADICVIARSPYVEYRQSEYKGVRLKSLWAPKSRKFEAIVHSTLAALSTLFDGSKIVHVHAVGPGLVVPLLRLLGKRVVFTHHGPDYDRQKWGKLAKWMLRLGEMWAVKCANEVIVISHVINEIVKNEHHRDDAHVIHNGVRLPELPGTDAVATTLANFSLKPGEYIIAVARFVEEKGLHDLIAAYEASDCQVPLVLVGDADHEDDYSVRLKKQAFNNPNIISTGFLRGVTLHSLFSQAGLFVLPSYHEGLPIALLEAMSWSLPVIVSDIPANLETGLPSGCYFPTGDVNALAQKLRDWDVKESMDYSHLLANYRWPDIANDTLQIYQRLTTLSVPCRNQHQK</sequence>
<comment type="caution">
    <text evidence="3">The sequence shown here is derived from an EMBL/GenBank/DDBJ whole genome shotgun (WGS) entry which is preliminary data.</text>
</comment>
<keyword evidence="4" id="KW-1185">Reference proteome</keyword>
<dbReference type="AlphaFoldDB" id="A0A4R6ELH3"/>
<dbReference type="Pfam" id="PF00534">
    <property type="entry name" value="Glycos_transf_1"/>
    <property type="match status" value="1"/>
</dbReference>
<dbReference type="Gene3D" id="3.40.50.2000">
    <property type="entry name" value="Glycogen Phosphorylase B"/>
    <property type="match status" value="2"/>
</dbReference>
<dbReference type="EMBL" id="SNVX01000003">
    <property type="protein sequence ID" value="TDN59835.1"/>
    <property type="molecule type" value="Genomic_DNA"/>
</dbReference>
<gene>
    <name evidence="3" type="ORF">EC847_1036</name>
</gene>
<dbReference type="InterPro" id="IPR001296">
    <property type="entry name" value="Glyco_trans_1"/>
</dbReference>
<evidence type="ECO:0000313" key="3">
    <source>
        <dbReference type="EMBL" id="TDN59835.1"/>
    </source>
</evidence>
<keyword evidence="3" id="KW-0808">Transferase</keyword>
<dbReference type="PANTHER" id="PTHR45947:SF3">
    <property type="entry name" value="SULFOQUINOVOSYL TRANSFERASE SQD2"/>
    <property type="match status" value="1"/>
</dbReference>
<dbReference type="RefSeq" id="WP_133460611.1">
    <property type="nucleotide sequence ID" value="NZ_SNVX01000003.1"/>
</dbReference>
<accession>A0A4R6ELH3</accession>
<evidence type="ECO:0000259" key="1">
    <source>
        <dbReference type="Pfam" id="PF00534"/>
    </source>
</evidence>
<dbReference type="InterPro" id="IPR028098">
    <property type="entry name" value="Glyco_trans_4-like_N"/>
</dbReference>
<dbReference type="GO" id="GO:0016757">
    <property type="term" value="F:glycosyltransferase activity"/>
    <property type="evidence" value="ECO:0007669"/>
    <property type="project" value="InterPro"/>
</dbReference>
<protein>
    <submittedName>
        <fullName evidence="3">Glycosyltransferase involved in cell wall biosynthesis</fullName>
    </submittedName>
</protein>
<organism evidence="3 4">
    <name type="scientific">Scandinavium goeteborgense</name>
    <dbReference type="NCBI Taxonomy" id="1851514"/>
    <lineage>
        <taxon>Bacteria</taxon>
        <taxon>Pseudomonadati</taxon>
        <taxon>Pseudomonadota</taxon>
        <taxon>Gammaproteobacteria</taxon>
        <taxon>Enterobacterales</taxon>
        <taxon>Enterobacteriaceae</taxon>
        <taxon>Scandinavium</taxon>
    </lineage>
</organism>
<reference evidence="3 4" key="1">
    <citation type="submission" date="2019-03" db="EMBL/GenBank/DDBJ databases">
        <title>Genomic analyses of the natural microbiome of Caenorhabditis elegans.</title>
        <authorList>
            <person name="Samuel B."/>
        </authorList>
    </citation>
    <scope>NUCLEOTIDE SEQUENCE [LARGE SCALE GENOMIC DNA]</scope>
    <source>
        <strain evidence="3 4">BIGb0156</strain>
    </source>
</reference>
<evidence type="ECO:0000259" key="2">
    <source>
        <dbReference type="Pfam" id="PF13439"/>
    </source>
</evidence>
<feature type="domain" description="Glycosyltransferase subfamily 4-like N-terminal" evidence="2">
    <location>
        <begin position="18"/>
        <end position="177"/>
    </location>
</feature>
<dbReference type="Pfam" id="PF13439">
    <property type="entry name" value="Glyco_transf_4"/>
    <property type="match status" value="1"/>
</dbReference>
<dbReference type="SUPFAM" id="SSF53756">
    <property type="entry name" value="UDP-Glycosyltransferase/glycogen phosphorylase"/>
    <property type="match status" value="1"/>
</dbReference>
<dbReference type="CDD" id="cd03801">
    <property type="entry name" value="GT4_PimA-like"/>
    <property type="match status" value="1"/>
</dbReference>
<name>A0A4R6ELH3_SCAGO</name>
<dbReference type="PANTHER" id="PTHR45947">
    <property type="entry name" value="SULFOQUINOVOSYL TRANSFERASE SQD2"/>
    <property type="match status" value="1"/>
</dbReference>
<feature type="domain" description="Glycosyl transferase family 1" evidence="1">
    <location>
        <begin position="199"/>
        <end position="334"/>
    </location>
</feature>
<dbReference type="InterPro" id="IPR050194">
    <property type="entry name" value="Glycosyltransferase_grp1"/>
</dbReference>
<dbReference type="OrthoDB" id="9777346at2"/>
<proteinExistence type="predicted"/>